<dbReference type="Pfam" id="PF20143">
    <property type="entry name" value="NAD_kinase_C"/>
    <property type="match status" value="1"/>
</dbReference>
<name>A0ABQ1INQ1_9GAMM</name>
<keyword evidence="2" id="KW-1185">Reference proteome</keyword>
<dbReference type="PANTHER" id="PTHR40697">
    <property type="entry name" value="ACETOIN CATABOLISM PROTEIN X"/>
    <property type="match status" value="1"/>
</dbReference>
<gene>
    <name evidence="1" type="ORF">GCM10011502_21650</name>
</gene>
<evidence type="ECO:0000313" key="2">
    <source>
        <dbReference type="Proteomes" id="UP000646152"/>
    </source>
</evidence>
<proteinExistence type="predicted"/>
<dbReference type="InterPro" id="IPR002504">
    <property type="entry name" value="NADK"/>
</dbReference>
<dbReference type="PANTHER" id="PTHR40697:SF2">
    <property type="entry name" value="ATP-NAD KINASE-RELATED"/>
    <property type="match status" value="1"/>
</dbReference>
<dbReference type="SUPFAM" id="SSF111331">
    <property type="entry name" value="NAD kinase/diacylglycerol kinase-like"/>
    <property type="match status" value="1"/>
</dbReference>
<dbReference type="PIRSF" id="PIRSF016907">
    <property type="entry name" value="Kin_ATP-NAD"/>
    <property type="match status" value="1"/>
</dbReference>
<sequence length="378" mass="40277">MFKIGLIVNPLAGLGGSVALKGSDGMAEQARALGAEPRALQRTQLALAELLELNDRFSLYTVAGEMGETVCQALNLPVTVCYQPQSRVTTTADDTRLAVTALVEQGIDLLLFAGGDGTARDVCAAAPPGLCVLGIPAGVKIHSGVYGVTPAGTGRLLARLVRGEPVSLMAADVMDIDEAAFRQGRVHAKRYGEMLIPGDLSYVQAVKVSGVESDELVLTDIADEIIERMQAEPEAYYIMGSGSTVAAVMERLGLENTLLGVDLVHRQRLVASDLDATRLHQQIAGKPGKLVITLIGGQGHIFGRGNQQLSPAVIKAVGQHNIWLLATKTKLNSLQGRPLRVDTNDPELDRQLSGLMRVITGYQDEVLVRVANPENEAY</sequence>
<dbReference type="GO" id="GO:0016301">
    <property type="term" value="F:kinase activity"/>
    <property type="evidence" value="ECO:0007669"/>
    <property type="project" value="UniProtKB-KW"/>
</dbReference>
<dbReference type="InterPro" id="IPR016064">
    <property type="entry name" value="NAD/diacylglycerol_kinase_sf"/>
</dbReference>
<keyword evidence="1" id="KW-0418">Kinase</keyword>
<protein>
    <submittedName>
        <fullName evidence="1">ATP-NAD kinase</fullName>
    </submittedName>
</protein>
<dbReference type="Pfam" id="PF01513">
    <property type="entry name" value="NAD_kinase"/>
    <property type="match status" value="1"/>
</dbReference>
<dbReference type="InterPro" id="IPR017438">
    <property type="entry name" value="ATP-NAD_kinase_N"/>
</dbReference>
<dbReference type="InterPro" id="IPR039065">
    <property type="entry name" value="AcoX-like"/>
</dbReference>
<accession>A0ABQ1INQ1</accession>
<organism evidence="1 2">
    <name type="scientific">Oceanisphaera marina</name>
    <dbReference type="NCBI Taxonomy" id="2017550"/>
    <lineage>
        <taxon>Bacteria</taxon>
        <taxon>Pseudomonadati</taxon>
        <taxon>Pseudomonadota</taxon>
        <taxon>Gammaproteobacteria</taxon>
        <taxon>Aeromonadales</taxon>
        <taxon>Aeromonadaceae</taxon>
        <taxon>Oceanisphaera</taxon>
    </lineage>
</organism>
<dbReference type="InterPro" id="IPR011386">
    <property type="entry name" value="Put_ATP-NAD_kin"/>
</dbReference>
<keyword evidence="1" id="KW-0808">Transferase</keyword>
<reference evidence="2" key="1">
    <citation type="journal article" date="2019" name="Int. J. Syst. Evol. Microbiol.">
        <title>The Global Catalogue of Microorganisms (GCM) 10K type strain sequencing project: providing services to taxonomists for standard genome sequencing and annotation.</title>
        <authorList>
            <consortium name="The Broad Institute Genomics Platform"/>
            <consortium name="The Broad Institute Genome Sequencing Center for Infectious Disease"/>
            <person name="Wu L."/>
            <person name="Ma J."/>
        </authorList>
    </citation>
    <scope>NUCLEOTIDE SEQUENCE [LARGE SCALE GENOMIC DNA]</scope>
    <source>
        <strain evidence="2">CGMCC 1.15923</strain>
    </source>
</reference>
<dbReference type="Gene3D" id="3.40.50.10330">
    <property type="entry name" value="Probable inorganic polyphosphate/atp-NAD kinase, domain 1"/>
    <property type="match status" value="1"/>
</dbReference>
<dbReference type="RefSeq" id="WP_188630145.1">
    <property type="nucleotide sequence ID" value="NZ_BMKE01000017.1"/>
</dbReference>
<evidence type="ECO:0000313" key="1">
    <source>
        <dbReference type="EMBL" id="GGB47996.1"/>
    </source>
</evidence>
<dbReference type="EMBL" id="BMKE01000017">
    <property type="protein sequence ID" value="GGB47996.1"/>
    <property type="molecule type" value="Genomic_DNA"/>
</dbReference>
<dbReference type="Proteomes" id="UP000646152">
    <property type="component" value="Unassembled WGS sequence"/>
</dbReference>
<comment type="caution">
    <text evidence="1">The sequence shown here is derived from an EMBL/GenBank/DDBJ whole genome shotgun (WGS) entry which is preliminary data.</text>
</comment>